<dbReference type="AlphaFoldDB" id="A0AAW2GTL7"/>
<keyword evidence="2" id="KW-1185">Reference proteome</keyword>
<evidence type="ECO:0000313" key="1">
    <source>
        <dbReference type="EMBL" id="KAL0130583.1"/>
    </source>
</evidence>
<proteinExistence type="predicted"/>
<dbReference type="Proteomes" id="UP001430953">
    <property type="component" value="Unassembled WGS sequence"/>
</dbReference>
<name>A0AAW2GTL7_9HYME</name>
<organism evidence="1 2">
    <name type="scientific">Cardiocondyla obscurior</name>
    <dbReference type="NCBI Taxonomy" id="286306"/>
    <lineage>
        <taxon>Eukaryota</taxon>
        <taxon>Metazoa</taxon>
        <taxon>Ecdysozoa</taxon>
        <taxon>Arthropoda</taxon>
        <taxon>Hexapoda</taxon>
        <taxon>Insecta</taxon>
        <taxon>Pterygota</taxon>
        <taxon>Neoptera</taxon>
        <taxon>Endopterygota</taxon>
        <taxon>Hymenoptera</taxon>
        <taxon>Apocrita</taxon>
        <taxon>Aculeata</taxon>
        <taxon>Formicoidea</taxon>
        <taxon>Formicidae</taxon>
        <taxon>Myrmicinae</taxon>
        <taxon>Cardiocondyla</taxon>
    </lineage>
</organism>
<evidence type="ECO:0000313" key="2">
    <source>
        <dbReference type="Proteomes" id="UP001430953"/>
    </source>
</evidence>
<sequence length="122" mass="14295">MCTCTLCTKDAEKATRERTLLLAFRILSRRLTQKHTRERKKRNSVCSTRESLVKAVLNCMYLFNTRKSLVVSTFLTSNIELSFSTNIYWIPRFYKNLKILFFFSPLAARSVHLVFPALCVYN</sequence>
<protein>
    <recommendedName>
        <fullName evidence="3">Ribosomal protein L20</fullName>
    </recommendedName>
</protein>
<evidence type="ECO:0008006" key="3">
    <source>
        <dbReference type="Google" id="ProtNLM"/>
    </source>
</evidence>
<dbReference type="EMBL" id="JADYXP020000002">
    <property type="protein sequence ID" value="KAL0130583.1"/>
    <property type="molecule type" value="Genomic_DNA"/>
</dbReference>
<gene>
    <name evidence="1" type="ORF">PUN28_002313</name>
</gene>
<comment type="caution">
    <text evidence="1">The sequence shown here is derived from an EMBL/GenBank/DDBJ whole genome shotgun (WGS) entry which is preliminary data.</text>
</comment>
<accession>A0AAW2GTL7</accession>
<reference evidence="1 2" key="1">
    <citation type="submission" date="2023-03" db="EMBL/GenBank/DDBJ databases">
        <title>High recombination rates correlate with genetic variation in Cardiocondyla obscurior ants.</title>
        <authorList>
            <person name="Errbii M."/>
        </authorList>
    </citation>
    <scope>NUCLEOTIDE SEQUENCE [LARGE SCALE GENOMIC DNA]</scope>
    <source>
        <strain evidence="1">Alpha-2009</strain>
        <tissue evidence="1">Whole body</tissue>
    </source>
</reference>